<protein>
    <recommendedName>
        <fullName evidence="1">Siphovirus-type tail component C-terminal domain-containing protein</fullName>
    </recommendedName>
</protein>
<gene>
    <name evidence="2" type="ORF">WMO37_07600</name>
</gene>
<dbReference type="InterPro" id="IPR054738">
    <property type="entry name" value="Siphovirus-type_tail_C"/>
</dbReference>
<keyword evidence="3" id="KW-1185">Reference proteome</keyword>
<name>A0ABV1H5A1_9FIRM</name>
<comment type="caution">
    <text evidence="2">The sequence shown here is derived from an EMBL/GenBank/DDBJ whole genome shotgun (WGS) entry which is preliminary data.</text>
</comment>
<dbReference type="EMBL" id="JBBMFS010000005">
    <property type="protein sequence ID" value="MEQ2554883.1"/>
    <property type="molecule type" value="Genomic_DNA"/>
</dbReference>
<sequence>MIVNGVDLHEKYKKNVTWLSQTIQPRNVITYTDWLDTGIDPVKIKPNRYTDFEIYIDMLIKGNSKEECEQLMSSMLSEFDSGIVKLDDMEFQYTFDFKSENRELVKRWLYHYELTLTGYNKLGTRQSLDFAGTEQTFTVPGTDKTPLVLTVSSNIALNSLTIEGLTEQAFTISEVQKDSKIVIDGENCTITENGENILGKTDLWEFPQAEPGSWTLKLSSVCTANLSYYPRYR</sequence>
<dbReference type="Pfam" id="PF22768">
    <property type="entry name" value="SPP1_Dit"/>
    <property type="match status" value="1"/>
</dbReference>
<reference evidence="2" key="1">
    <citation type="submission" date="2024-03" db="EMBL/GenBank/DDBJ databases">
        <title>Human intestinal bacterial collection.</title>
        <authorList>
            <person name="Pauvert C."/>
            <person name="Hitch T.C.A."/>
            <person name="Clavel T."/>
        </authorList>
    </citation>
    <scope>NUCLEOTIDE SEQUENCE [LARGE SCALE GENOMIC DNA]</scope>
    <source>
        <strain evidence="2">CLA-AA-H89B</strain>
    </source>
</reference>
<proteinExistence type="predicted"/>
<dbReference type="Proteomes" id="UP001546774">
    <property type="component" value="Unassembled WGS sequence"/>
</dbReference>
<evidence type="ECO:0000259" key="1">
    <source>
        <dbReference type="Pfam" id="PF22768"/>
    </source>
</evidence>
<organism evidence="2 3">
    <name type="scientific">Lachnospira intestinalis</name>
    <dbReference type="NCBI Taxonomy" id="3133158"/>
    <lineage>
        <taxon>Bacteria</taxon>
        <taxon>Bacillati</taxon>
        <taxon>Bacillota</taxon>
        <taxon>Clostridia</taxon>
        <taxon>Lachnospirales</taxon>
        <taxon>Lachnospiraceae</taxon>
        <taxon>Lachnospira</taxon>
    </lineage>
</organism>
<feature type="domain" description="Siphovirus-type tail component C-terminal" evidence="1">
    <location>
        <begin position="141"/>
        <end position="232"/>
    </location>
</feature>
<dbReference type="Gene3D" id="2.60.120.860">
    <property type="match status" value="1"/>
</dbReference>
<evidence type="ECO:0000313" key="3">
    <source>
        <dbReference type="Proteomes" id="UP001546774"/>
    </source>
</evidence>
<evidence type="ECO:0000313" key="2">
    <source>
        <dbReference type="EMBL" id="MEQ2554883.1"/>
    </source>
</evidence>
<accession>A0ABV1H5A1</accession>